<comment type="catalytic activity">
    <reaction evidence="16 18">
        <text>cytidine(4) in tRNA(Gly)(GCC) + S-adenosyl-L-methionine = 2'-O-methylcytidine(4) in tRNA(Gly)(GCC) + S-adenosyl-L-homocysteine + H(+)</text>
        <dbReference type="Rhea" id="RHEA:43192"/>
        <dbReference type="Rhea" id="RHEA-COMP:10399"/>
        <dbReference type="Rhea" id="RHEA-COMP:10400"/>
        <dbReference type="ChEBI" id="CHEBI:15378"/>
        <dbReference type="ChEBI" id="CHEBI:57856"/>
        <dbReference type="ChEBI" id="CHEBI:59789"/>
        <dbReference type="ChEBI" id="CHEBI:74495"/>
        <dbReference type="ChEBI" id="CHEBI:82748"/>
        <dbReference type="EC" id="2.1.1.225"/>
    </reaction>
</comment>
<evidence type="ECO:0000256" key="10">
    <source>
        <dbReference type="ARBA" id="ARBA00022833"/>
    </source>
</evidence>
<dbReference type="GO" id="GO:0006355">
    <property type="term" value="P:regulation of DNA-templated transcription"/>
    <property type="evidence" value="ECO:0007669"/>
    <property type="project" value="InterPro"/>
</dbReference>
<dbReference type="Pfam" id="PF05206">
    <property type="entry name" value="TRM13"/>
    <property type="match status" value="1"/>
</dbReference>
<comment type="catalytic activity">
    <reaction evidence="17 18">
        <text>adenosine(4) in tRNA(His) + S-adenosyl-L-methionine = 2'-O-methyladenosine(4) in tRNA(His) + S-adenosyl-L-homocysteine + H(+)</text>
        <dbReference type="Rhea" id="RHEA:43196"/>
        <dbReference type="Rhea" id="RHEA-COMP:10401"/>
        <dbReference type="Rhea" id="RHEA-COMP:10402"/>
        <dbReference type="ChEBI" id="CHEBI:15378"/>
        <dbReference type="ChEBI" id="CHEBI:57856"/>
        <dbReference type="ChEBI" id="CHEBI:59789"/>
        <dbReference type="ChEBI" id="CHEBI:74411"/>
        <dbReference type="ChEBI" id="CHEBI:74477"/>
        <dbReference type="EC" id="2.1.1.225"/>
    </reaction>
</comment>
<dbReference type="GO" id="GO:0030488">
    <property type="term" value="P:tRNA methylation"/>
    <property type="evidence" value="ECO:0007669"/>
    <property type="project" value="InterPro"/>
</dbReference>
<evidence type="ECO:0000256" key="13">
    <source>
        <dbReference type="ARBA" id="ARBA00023163"/>
    </source>
</evidence>
<keyword evidence="9 18" id="KW-0863">Zinc-finger</keyword>
<dbReference type="InterPro" id="IPR022776">
    <property type="entry name" value="TRM13/UPF0224_CHHC_Znf_dom"/>
</dbReference>
<keyword evidence="11" id="KW-0805">Transcription regulation</keyword>
<evidence type="ECO:0000256" key="12">
    <source>
        <dbReference type="ARBA" id="ARBA00023159"/>
    </source>
</evidence>
<keyword evidence="8 18" id="KW-0479">Metal-binding</keyword>
<dbReference type="GO" id="GO:0008270">
    <property type="term" value="F:zinc ion binding"/>
    <property type="evidence" value="ECO:0007669"/>
    <property type="project" value="UniProtKB-KW"/>
</dbReference>
<dbReference type="InterPro" id="IPR038089">
    <property type="entry name" value="Med31_sf"/>
</dbReference>
<reference evidence="20 21" key="1">
    <citation type="submission" date="2018-11" db="EMBL/GenBank/DDBJ databases">
        <authorList>
            <consortium name="Pathogen Informatics"/>
        </authorList>
    </citation>
    <scope>NUCLEOTIDE SEQUENCE [LARGE SCALE GENOMIC DNA]</scope>
</reference>
<dbReference type="InParanoid" id="A0A3P7E2C3"/>
<evidence type="ECO:0000256" key="9">
    <source>
        <dbReference type="ARBA" id="ARBA00022771"/>
    </source>
</evidence>
<keyword evidence="4 18" id="KW-0489">Methyltransferase</keyword>
<dbReference type="GO" id="GO:0106050">
    <property type="term" value="F:tRNA 2'-O-methyltransferase activity"/>
    <property type="evidence" value="ECO:0007669"/>
    <property type="project" value="UniProtKB-UniRule"/>
</dbReference>
<keyword evidence="12" id="KW-0010">Activator</keyword>
<evidence type="ECO:0000256" key="8">
    <source>
        <dbReference type="ARBA" id="ARBA00022723"/>
    </source>
</evidence>
<dbReference type="GO" id="GO:0003712">
    <property type="term" value="F:transcription coregulator activity"/>
    <property type="evidence" value="ECO:0007669"/>
    <property type="project" value="InterPro"/>
</dbReference>
<evidence type="ECO:0000256" key="1">
    <source>
        <dbReference type="ARBA" id="ARBA00004123"/>
    </source>
</evidence>
<evidence type="ECO:0000256" key="4">
    <source>
        <dbReference type="ARBA" id="ARBA00022603"/>
    </source>
</evidence>
<comment type="catalytic activity">
    <reaction evidence="15 18">
        <text>cytidine(4) in tRNA(Pro) + S-adenosyl-L-methionine = 2'-O-methylcytidine(4) in tRNA(Pro) + S-adenosyl-L-homocysteine + H(+)</text>
        <dbReference type="Rhea" id="RHEA:32767"/>
        <dbReference type="Rhea" id="RHEA-COMP:10397"/>
        <dbReference type="Rhea" id="RHEA-COMP:10398"/>
        <dbReference type="ChEBI" id="CHEBI:15378"/>
        <dbReference type="ChEBI" id="CHEBI:57856"/>
        <dbReference type="ChEBI" id="CHEBI:59789"/>
        <dbReference type="ChEBI" id="CHEBI:74495"/>
        <dbReference type="ChEBI" id="CHEBI:82748"/>
        <dbReference type="EC" id="2.1.1.225"/>
    </reaction>
</comment>
<feature type="domain" description="CHHC U11-48K-type" evidence="19">
    <location>
        <begin position="36"/>
        <end position="63"/>
    </location>
</feature>
<keyword evidence="7 18" id="KW-0819">tRNA processing</keyword>
<dbReference type="Proteomes" id="UP000270924">
    <property type="component" value="Unassembled WGS sequence"/>
</dbReference>
<dbReference type="InterPro" id="IPR008831">
    <property type="entry name" value="Mediator_Med31"/>
</dbReference>
<accession>A0A3P7E2C3</accession>
<dbReference type="OrthoDB" id="258806at2759"/>
<dbReference type="GO" id="GO:0016592">
    <property type="term" value="C:mediator complex"/>
    <property type="evidence" value="ECO:0007669"/>
    <property type="project" value="InterPro"/>
</dbReference>
<dbReference type="AlphaFoldDB" id="A0A3P7E2C3"/>
<evidence type="ECO:0000256" key="3">
    <source>
        <dbReference type="ARBA" id="ARBA00006378"/>
    </source>
</evidence>
<evidence type="ECO:0000313" key="20">
    <source>
        <dbReference type="EMBL" id="VDM10827.1"/>
    </source>
</evidence>
<evidence type="ECO:0000313" key="21">
    <source>
        <dbReference type="Proteomes" id="UP000270924"/>
    </source>
</evidence>
<keyword evidence="14" id="KW-0539">Nucleus</keyword>
<dbReference type="PROSITE" id="PS51800">
    <property type="entry name" value="ZF_CHHC_U11_48K"/>
    <property type="match status" value="1"/>
</dbReference>
<gene>
    <name evidence="20" type="ORF">WBA_LOCUS4213</name>
</gene>
<comment type="function">
    <text evidence="18">tRNA methylase which 2'-O-methylates cytidine(4) in tRNA(Pro) and tRNA(Gly)(GCC), and adenosine(4) in tRNA(His).</text>
</comment>
<evidence type="ECO:0000256" key="16">
    <source>
        <dbReference type="ARBA" id="ARBA00048635"/>
    </source>
</evidence>
<sequence length="646" mass="75015">MFLYFEKEKPEMSGAGKNGQKYCEKHAICDEQNEDRIICPNDPRHTVNKSQLQKHLSSRCNSRLPEVPWIVKNFNLAGSPNEVEPWYRPSNDGFLRIRKIVERIYNQIANDITDSFLKNDYVENCASKHLRIIDLLNNDKRWCMIDFGTGRAQLSYWMAKIAPKCRFLLIEKMGSRNKFDNKIHKFKLINFKIEELDLVFLKRLRCSVEHLDLSKIDLIRDVDNTAAVCKHFCGAATDFGIRCLMNGVKSGLNVHGFVLAPCCHHRTTYKEYIGRAFLEFHGICSSNEFAALRHISTWAVCSFLNQENLDGNVSVSSHSLKSENLGQQEAKLEFMSLSSVEKELLGQKAKAVLEFGRVVELRNIEGSGLNSVSGPETSEEQKKRFEIECEFVQALANPHYLNFLAQRGYFKEPYFINYLKYLLYWKRPEYARALKYPQCLHFLEAVQSSAFREAITCTANAKFIEEQQLLQWQYYTRKRQRLHSFVIIAEPTVDLPSSCESCVLFAREFQEQLANDRDVKISAVEKELKFVEALEGTCERMLQYKLHKEKSDISRFAKEESNTMKALNELRSKGVKFDFSSCLLHVKLDIPYEMWVTPSVEIVTLKKNCETLLERYENDLEHWHNMQNKPLLEVVFLCSCHSNFSC</sequence>
<dbReference type="Gene3D" id="1.10.10.1340">
    <property type="entry name" value="Mediator of RNA polymerase II, submodule Med31 (Soh1)"/>
    <property type="match status" value="1"/>
</dbReference>
<protein>
    <recommendedName>
        <fullName evidence="18">tRNA:m(4)X modification enzyme TRM13</fullName>
        <ecNumber evidence="18">2.1.1.225</ecNumber>
    </recommendedName>
</protein>
<evidence type="ECO:0000256" key="17">
    <source>
        <dbReference type="ARBA" id="ARBA00049393"/>
    </source>
</evidence>
<dbReference type="PANTHER" id="PTHR12998:SF0">
    <property type="entry name" value="TRNA:M(4)X MODIFICATION ENZYME TRM13 HOMOLOG"/>
    <property type="match status" value="1"/>
</dbReference>
<dbReference type="FunCoup" id="A0A3P7E2C3">
    <property type="interactions" value="1669"/>
</dbReference>
<keyword evidence="21" id="KW-1185">Reference proteome</keyword>
<dbReference type="OMA" id="KRQRLHM"/>
<comment type="similarity">
    <text evidence="2 18">Belongs to the methyltransferase TRM13 family.</text>
</comment>
<evidence type="ECO:0000259" key="19">
    <source>
        <dbReference type="PROSITE" id="PS51800"/>
    </source>
</evidence>
<keyword evidence="6 18" id="KW-0949">S-adenosyl-L-methionine</keyword>
<dbReference type="InterPro" id="IPR021852">
    <property type="entry name" value="DUF3456"/>
</dbReference>
<dbReference type="InterPro" id="IPR007871">
    <property type="entry name" value="Methyltransferase_TRM13"/>
</dbReference>
<evidence type="ECO:0000256" key="11">
    <source>
        <dbReference type="ARBA" id="ARBA00023015"/>
    </source>
</evidence>
<evidence type="ECO:0000256" key="6">
    <source>
        <dbReference type="ARBA" id="ARBA00022691"/>
    </source>
</evidence>
<dbReference type="EC" id="2.1.1.225" evidence="18"/>
<keyword evidence="10 18" id="KW-0862">Zinc</keyword>
<evidence type="ECO:0000256" key="5">
    <source>
        <dbReference type="ARBA" id="ARBA00022679"/>
    </source>
</evidence>
<evidence type="ECO:0000256" key="14">
    <source>
        <dbReference type="ARBA" id="ARBA00023242"/>
    </source>
</evidence>
<evidence type="ECO:0000256" key="15">
    <source>
        <dbReference type="ARBA" id="ARBA00048165"/>
    </source>
</evidence>
<proteinExistence type="inferred from homology"/>
<organism evidence="20 21">
    <name type="scientific">Wuchereria bancrofti</name>
    <dbReference type="NCBI Taxonomy" id="6293"/>
    <lineage>
        <taxon>Eukaryota</taxon>
        <taxon>Metazoa</taxon>
        <taxon>Ecdysozoa</taxon>
        <taxon>Nematoda</taxon>
        <taxon>Chromadorea</taxon>
        <taxon>Rhabditida</taxon>
        <taxon>Spirurina</taxon>
        <taxon>Spiruromorpha</taxon>
        <taxon>Filarioidea</taxon>
        <taxon>Onchocercidae</taxon>
        <taxon>Wuchereria</taxon>
    </lineage>
</organism>
<keyword evidence="5 18" id="KW-0808">Transferase</keyword>
<dbReference type="EMBL" id="UYWW01001664">
    <property type="protein sequence ID" value="VDM10827.1"/>
    <property type="molecule type" value="Genomic_DNA"/>
</dbReference>
<dbReference type="Pfam" id="PF05669">
    <property type="entry name" value="Med31"/>
    <property type="match status" value="1"/>
</dbReference>
<comment type="subcellular location">
    <subcellularLocation>
        <location evidence="1">Nucleus</location>
    </subcellularLocation>
</comment>
<dbReference type="FunFam" id="1.10.10.1340:FF:000001">
    <property type="entry name" value="Mediator of RNA polymerase II transcription subunit 31"/>
    <property type="match status" value="1"/>
</dbReference>
<dbReference type="Pfam" id="PF05253">
    <property type="entry name" value="zf-U11-48K"/>
    <property type="match status" value="1"/>
</dbReference>
<keyword evidence="13" id="KW-0804">Transcription</keyword>
<dbReference type="PANTHER" id="PTHR12998">
    <property type="entry name" value="TRNA:M(4)X MODIFICATION ENZYME TRM13 HOMOLOG"/>
    <property type="match status" value="1"/>
</dbReference>
<dbReference type="Pfam" id="PF11938">
    <property type="entry name" value="DUF3456"/>
    <property type="match status" value="1"/>
</dbReference>
<evidence type="ECO:0000256" key="18">
    <source>
        <dbReference type="RuleBase" id="RU367103"/>
    </source>
</evidence>
<comment type="similarity">
    <text evidence="3">Belongs to the Mediator complex subunit 31 family.</text>
</comment>
<evidence type="ECO:0000256" key="7">
    <source>
        <dbReference type="ARBA" id="ARBA00022694"/>
    </source>
</evidence>
<evidence type="ECO:0000256" key="2">
    <source>
        <dbReference type="ARBA" id="ARBA00005265"/>
    </source>
</evidence>
<dbReference type="InterPro" id="IPR039044">
    <property type="entry name" value="Trm13"/>
</dbReference>
<name>A0A3P7E2C3_WUCBA</name>